<dbReference type="EMBL" id="CP132191">
    <property type="protein sequence ID" value="WLP85655.1"/>
    <property type="molecule type" value="Genomic_DNA"/>
</dbReference>
<organism evidence="1 2">
    <name type="scientific">Mycoplasma seminis</name>
    <dbReference type="NCBI Taxonomy" id="512749"/>
    <lineage>
        <taxon>Bacteria</taxon>
        <taxon>Bacillati</taxon>
        <taxon>Mycoplasmatota</taxon>
        <taxon>Mollicutes</taxon>
        <taxon>Mycoplasmataceae</taxon>
        <taxon>Mycoplasma</taxon>
    </lineage>
</organism>
<proteinExistence type="predicted"/>
<accession>A0ABY9HAM9</accession>
<gene>
    <name evidence="1" type="ORF">Q8852_00640</name>
</gene>
<name>A0ABY9HAM9_9MOLU</name>
<sequence length="244" mass="29362">MYKVISKNITNKKSDDQYLVGTYNVFIPLADEVIEKLLTFSRMKSPKKEVFQKLAKSLFRTVMFAPMLKSKQELISNKSTIDTSEIDDKYFKDFEKYLRDGNLENIIWGINDKLATIIDKFYRMKKEQREEFYAYWEYLDEEVDKEHMFYGPNLNSYTKGLFRIYNTFILLYMLGSGRHDIRYINYYVLFLRFNSANFNLSIKDGKQTFNEEWFELERIPLYRIEIQDFIDGVKKGLQIYLESL</sequence>
<evidence type="ECO:0000313" key="2">
    <source>
        <dbReference type="Proteomes" id="UP001237011"/>
    </source>
</evidence>
<dbReference type="Proteomes" id="UP001237011">
    <property type="component" value="Chromosome"/>
</dbReference>
<protein>
    <submittedName>
        <fullName evidence="1">Uncharacterized protein</fullName>
    </submittedName>
</protein>
<dbReference type="RefSeq" id="WP_305938084.1">
    <property type="nucleotide sequence ID" value="NZ_CP132191.1"/>
</dbReference>
<evidence type="ECO:0000313" key="1">
    <source>
        <dbReference type="EMBL" id="WLP85655.1"/>
    </source>
</evidence>
<reference evidence="1" key="1">
    <citation type="submission" date="2023-08" db="EMBL/GenBank/DDBJ databases">
        <title>Complete genome sequence of Mycoplasma seminis 2200.</title>
        <authorList>
            <person name="Spergser J."/>
        </authorList>
    </citation>
    <scope>NUCLEOTIDE SEQUENCE [LARGE SCALE GENOMIC DNA]</scope>
    <source>
        <strain evidence="1">2200</strain>
    </source>
</reference>
<keyword evidence="2" id="KW-1185">Reference proteome</keyword>